<accession>A0AAV3JYE4</accession>
<evidence type="ECO:0000313" key="2">
    <source>
        <dbReference type="Proteomes" id="UP000016517"/>
    </source>
</evidence>
<sequence length="101" mass="11771">MDVQSQLLFIGSSAKALKLWWQNERGLTNWSHEASTPEGVPLPSYRYERETKSCPKLSLRRNNSDTRVKRFVKTDWQCGQQAKDKLHIYCSQAHKMTFALI</sequence>
<organism evidence="1 2">
    <name type="scientific">Acinetobacter baumannii EGD-HP18</name>
    <dbReference type="NCBI Taxonomy" id="1358412"/>
    <lineage>
        <taxon>Bacteria</taxon>
        <taxon>Pseudomonadati</taxon>
        <taxon>Pseudomonadota</taxon>
        <taxon>Gammaproteobacteria</taxon>
        <taxon>Moraxellales</taxon>
        <taxon>Moraxellaceae</taxon>
        <taxon>Acinetobacter</taxon>
        <taxon>Acinetobacter calcoaceticus/baumannii complex</taxon>
    </lineage>
</organism>
<gene>
    <name evidence="1" type="ORF">N173_04315</name>
</gene>
<comment type="caution">
    <text evidence="1">The sequence shown here is derived from an EMBL/GenBank/DDBJ whole genome shotgun (WGS) entry which is preliminary data.</text>
</comment>
<protein>
    <submittedName>
        <fullName evidence="1">Uncharacterized protein</fullName>
    </submittedName>
</protein>
<evidence type="ECO:0000313" key="1">
    <source>
        <dbReference type="EMBL" id="ERH68678.1"/>
    </source>
</evidence>
<dbReference type="EMBL" id="AVST01000072">
    <property type="protein sequence ID" value="ERH68678.1"/>
    <property type="molecule type" value="Genomic_DNA"/>
</dbReference>
<reference evidence="1 2" key="1">
    <citation type="submission" date="2013-08" db="EMBL/GenBank/DDBJ databases">
        <title>Study of Ammonical-Nitrogen removal by Nitrification Denitrification process using lab isolates.</title>
        <authorList>
            <person name="Khardenavis A.A."/>
            <person name="Pal R.R."/>
            <person name="Kapley A."/>
            <person name="Qureshi A."/>
            <person name="Purohit H.J."/>
        </authorList>
    </citation>
    <scope>NUCLEOTIDE SEQUENCE [LARGE SCALE GENOMIC DNA]</scope>
    <source>
        <strain evidence="1 2">EGD-HP18</strain>
    </source>
</reference>
<dbReference type="Proteomes" id="UP000016517">
    <property type="component" value="Unassembled WGS sequence"/>
</dbReference>
<name>A0AAV3JYE4_ACIBA</name>
<proteinExistence type="predicted"/>
<dbReference type="AlphaFoldDB" id="A0AAV3JYE4"/>